<dbReference type="OrthoDB" id="9788295at2"/>
<evidence type="ECO:0000313" key="10">
    <source>
        <dbReference type="Proteomes" id="UP000321933"/>
    </source>
</evidence>
<keyword evidence="7" id="KW-0464">Manganese</keyword>
<evidence type="ECO:0000256" key="6">
    <source>
        <dbReference type="ARBA" id="ARBA00023134"/>
    </source>
</evidence>
<keyword evidence="2" id="KW-0479">Metal-binding</keyword>
<dbReference type="EC" id="6.3.2.31" evidence="9"/>
<evidence type="ECO:0000256" key="4">
    <source>
        <dbReference type="ARBA" id="ARBA00022842"/>
    </source>
</evidence>
<dbReference type="InterPro" id="IPR002847">
    <property type="entry name" value="F420-0_gamma-glut_ligase-dom"/>
</dbReference>
<gene>
    <name evidence="9" type="primary">cofE</name>
    <name evidence="9" type="ORF">FVW59_09730</name>
</gene>
<dbReference type="Gene3D" id="3.30.1330.100">
    <property type="entry name" value="CofE-like"/>
    <property type="match status" value="1"/>
</dbReference>
<dbReference type="Pfam" id="PF01996">
    <property type="entry name" value="F420_ligase"/>
    <property type="match status" value="1"/>
</dbReference>
<dbReference type="SUPFAM" id="SSF144010">
    <property type="entry name" value="CofE-like"/>
    <property type="match status" value="1"/>
</dbReference>
<comment type="caution">
    <text evidence="9">The sequence shown here is derived from an EMBL/GenBank/DDBJ whole genome shotgun (WGS) entry which is preliminary data.</text>
</comment>
<evidence type="ECO:0000256" key="2">
    <source>
        <dbReference type="ARBA" id="ARBA00022723"/>
    </source>
</evidence>
<dbReference type="AlphaFoldDB" id="A0A5C8ZUG2"/>
<name>A0A5C8ZUG2_9GAMM</name>
<keyword evidence="6" id="KW-0342">GTP-binding</keyword>
<feature type="domain" description="Coenzyme F420:L-glutamate ligase-like" evidence="8">
    <location>
        <begin position="13"/>
        <end position="232"/>
    </location>
</feature>
<dbReference type="GO" id="GO:0005525">
    <property type="term" value="F:GTP binding"/>
    <property type="evidence" value="ECO:0007669"/>
    <property type="project" value="UniProtKB-KW"/>
</dbReference>
<evidence type="ECO:0000256" key="7">
    <source>
        <dbReference type="ARBA" id="ARBA00023211"/>
    </source>
</evidence>
<dbReference type="PANTHER" id="PTHR47917">
    <property type="match status" value="1"/>
</dbReference>
<keyword evidence="10" id="KW-1185">Reference proteome</keyword>
<evidence type="ECO:0000313" key="9">
    <source>
        <dbReference type="EMBL" id="TXS91449.1"/>
    </source>
</evidence>
<keyword evidence="3" id="KW-0547">Nucleotide-binding</keyword>
<dbReference type="Gene3D" id="3.90.1660.10">
    <property type="entry name" value="CofE-like domain"/>
    <property type="match status" value="1"/>
</dbReference>
<evidence type="ECO:0000256" key="5">
    <source>
        <dbReference type="ARBA" id="ARBA00022958"/>
    </source>
</evidence>
<organism evidence="9 10">
    <name type="scientific">Parahaliea aestuarii</name>
    <dbReference type="NCBI Taxonomy" id="1852021"/>
    <lineage>
        <taxon>Bacteria</taxon>
        <taxon>Pseudomonadati</taxon>
        <taxon>Pseudomonadota</taxon>
        <taxon>Gammaproteobacteria</taxon>
        <taxon>Cellvibrionales</taxon>
        <taxon>Halieaceae</taxon>
        <taxon>Parahaliea</taxon>
    </lineage>
</organism>
<protein>
    <submittedName>
        <fullName evidence="9">Coenzyme F420-0:L-glutamate ligase</fullName>
        <ecNumber evidence="9">6.3.2.31</ecNumber>
    </submittedName>
</protein>
<dbReference type="NCBIfam" id="TIGR01916">
    <property type="entry name" value="F420_cofE"/>
    <property type="match status" value="1"/>
</dbReference>
<keyword evidence="1 9" id="KW-0436">Ligase</keyword>
<keyword evidence="5" id="KW-0630">Potassium</keyword>
<evidence type="ECO:0000256" key="3">
    <source>
        <dbReference type="ARBA" id="ARBA00022741"/>
    </source>
</evidence>
<sequence length="255" mass="27540">MNPALQIIPLLDFPLVAPGDDLAALVAAALHHNQLVLEADDVLVVAQKVVSKAEGRYLRLADVEPGQRAREIAEQADKDPRQVECILRESREVLRVRPGVIIVEHRLGYVMANAGIDRSNMEQPEGDPRVLLLPEDPDRSARLLRKALGAGPGREPMVVINDSVGRAWRMGTVGMAIGCAGLDPLYNQVGERDLFGNVLEVTESAVADELAAAASLVQGQSDEACPVVVVRGARLRPGSGGSQALLRKREMDLFR</sequence>
<dbReference type="Proteomes" id="UP000321933">
    <property type="component" value="Unassembled WGS sequence"/>
</dbReference>
<dbReference type="RefSeq" id="WP_148064080.1">
    <property type="nucleotide sequence ID" value="NZ_VRYZ01000004.1"/>
</dbReference>
<dbReference type="GO" id="GO:0046872">
    <property type="term" value="F:metal ion binding"/>
    <property type="evidence" value="ECO:0007669"/>
    <property type="project" value="UniProtKB-KW"/>
</dbReference>
<keyword evidence="4" id="KW-0460">Magnesium</keyword>
<dbReference type="GO" id="GO:0052618">
    <property type="term" value="F:coenzyme F420-0:L-glutamate ligase activity"/>
    <property type="evidence" value="ECO:0007669"/>
    <property type="project" value="UniProtKB-EC"/>
</dbReference>
<dbReference type="PANTHER" id="PTHR47917:SF1">
    <property type="entry name" value="COENZYME F420:L-GLUTAMATE LIGASE"/>
    <property type="match status" value="1"/>
</dbReference>
<reference evidence="9 10" key="1">
    <citation type="submission" date="2019-08" db="EMBL/GenBank/DDBJ databases">
        <title>Parahaliea maris sp. nov., isolated from the surface seawater.</title>
        <authorList>
            <person name="Liu Y."/>
        </authorList>
    </citation>
    <scope>NUCLEOTIDE SEQUENCE [LARGE SCALE GENOMIC DNA]</scope>
    <source>
        <strain evidence="9 10">S2-26</strain>
    </source>
</reference>
<evidence type="ECO:0000256" key="1">
    <source>
        <dbReference type="ARBA" id="ARBA00022598"/>
    </source>
</evidence>
<accession>A0A5C8ZUG2</accession>
<proteinExistence type="predicted"/>
<dbReference type="InterPro" id="IPR008225">
    <property type="entry name" value="F420-0_g-glutamyl_ligase"/>
</dbReference>
<dbReference type="EMBL" id="VRYZ01000004">
    <property type="protein sequence ID" value="TXS91449.1"/>
    <property type="molecule type" value="Genomic_DNA"/>
</dbReference>
<evidence type="ECO:0000259" key="8">
    <source>
        <dbReference type="Pfam" id="PF01996"/>
    </source>
</evidence>